<dbReference type="EMBL" id="CGIH01000002">
    <property type="protein sequence ID" value="CFW96307.1"/>
    <property type="molecule type" value="Genomic_DNA"/>
</dbReference>
<protein>
    <submittedName>
        <fullName evidence="3">Bacterial PH domain-related</fullName>
    </submittedName>
</protein>
<keyword evidence="1" id="KW-1133">Transmembrane helix</keyword>
<keyword evidence="1" id="KW-0472">Membrane</keyword>
<evidence type="ECO:0000259" key="2">
    <source>
        <dbReference type="Pfam" id="PF10882"/>
    </source>
</evidence>
<dbReference type="AlphaFoldDB" id="A0A0E4C7E6"/>
<dbReference type="InterPro" id="IPR027783">
    <property type="entry name" value="Bacterial_PH-related"/>
</dbReference>
<reference evidence="3 4" key="1">
    <citation type="submission" date="2015-03" db="EMBL/GenBank/DDBJ databases">
        <authorList>
            <person name="Murphy D."/>
        </authorList>
    </citation>
    <scope>NUCLEOTIDE SEQUENCE [LARGE SCALE GENOMIC DNA]</scope>
    <source>
        <strain evidence="3 4">OL-4</strain>
    </source>
</reference>
<evidence type="ECO:0000313" key="4">
    <source>
        <dbReference type="Proteomes" id="UP000045545"/>
    </source>
</evidence>
<evidence type="ECO:0000256" key="1">
    <source>
        <dbReference type="SAM" id="Phobius"/>
    </source>
</evidence>
<dbReference type="Proteomes" id="UP000045545">
    <property type="component" value="Unassembled WGS sequence"/>
</dbReference>
<proteinExistence type="predicted"/>
<feature type="transmembrane region" description="Helical" evidence="1">
    <location>
        <begin position="193"/>
        <end position="215"/>
    </location>
</feature>
<dbReference type="Pfam" id="PF10882">
    <property type="entry name" value="bPH_5"/>
    <property type="match status" value="1"/>
</dbReference>
<sequence>MIYKARKSWGAWFGLIFGVVVYGFAIWGIGYSLDESDKTLKILLYIPTYLLLVVQVYLILGAFNLKYQVNDDHFILIWGFAKKHIAWEEFNEVIEIKGHGNFFPFLAITWPGYIVGLFQLKGVGPVRMYGTHAKDGFLYLKTQRGFLGITPENESLAEVIAERTGQDIKVIDMDAMPVEEKGEDMHEDRYFRLYYKLNVFLLAGYVLYVAIFYPGSDAPNFIILLLVLAIALFLFNIGNAKRLYQFSTQGGYMTLLLGIAVTGIFLILSISQISL</sequence>
<feature type="transmembrane region" description="Helical" evidence="1">
    <location>
        <begin position="12"/>
        <end position="30"/>
    </location>
</feature>
<keyword evidence="1" id="KW-0812">Transmembrane</keyword>
<evidence type="ECO:0000313" key="3">
    <source>
        <dbReference type="EMBL" id="CFW96307.1"/>
    </source>
</evidence>
<dbReference type="OrthoDB" id="2080263at2"/>
<feature type="transmembrane region" description="Helical" evidence="1">
    <location>
        <begin position="221"/>
        <end position="240"/>
    </location>
</feature>
<gene>
    <name evidence="3" type="ORF">34</name>
</gene>
<accession>A0A0E4C7E6</accession>
<name>A0A0E4C7E6_9FIRM</name>
<dbReference type="RefSeq" id="WP_046494539.1">
    <property type="nucleotide sequence ID" value="NZ_CGIH01000002.1"/>
</dbReference>
<dbReference type="STRING" id="690567.34"/>
<feature type="transmembrane region" description="Helical" evidence="1">
    <location>
        <begin position="42"/>
        <end position="63"/>
    </location>
</feature>
<feature type="transmembrane region" description="Helical" evidence="1">
    <location>
        <begin position="252"/>
        <end position="273"/>
    </location>
</feature>
<keyword evidence="4" id="KW-1185">Reference proteome</keyword>
<organism evidence="3 4">
    <name type="scientific">Syntrophomonas zehnderi OL-4</name>
    <dbReference type="NCBI Taxonomy" id="690567"/>
    <lineage>
        <taxon>Bacteria</taxon>
        <taxon>Bacillati</taxon>
        <taxon>Bacillota</taxon>
        <taxon>Clostridia</taxon>
        <taxon>Eubacteriales</taxon>
        <taxon>Syntrophomonadaceae</taxon>
        <taxon>Syntrophomonas</taxon>
    </lineage>
</organism>
<feature type="domain" description="Bacterial Pleckstrin homology" evidence="2">
    <location>
        <begin position="66"/>
        <end position="153"/>
    </location>
</feature>